<dbReference type="AlphaFoldDB" id="A0A501PJP7"/>
<evidence type="ECO:0000313" key="2">
    <source>
        <dbReference type="Proteomes" id="UP000319148"/>
    </source>
</evidence>
<dbReference type="RefSeq" id="WP_139940309.1">
    <property type="nucleotide sequence ID" value="NZ_JBHSYP010000008.1"/>
</dbReference>
<organism evidence="1 2">
    <name type="scientific">Emcibacter nanhaiensis</name>
    <dbReference type="NCBI Taxonomy" id="1505037"/>
    <lineage>
        <taxon>Bacteria</taxon>
        <taxon>Pseudomonadati</taxon>
        <taxon>Pseudomonadota</taxon>
        <taxon>Alphaproteobacteria</taxon>
        <taxon>Emcibacterales</taxon>
        <taxon>Emcibacteraceae</taxon>
        <taxon>Emcibacter</taxon>
    </lineage>
</organism>
<evidence type="ECO:0000313" key="1">
    <source>
        <dbReference type="EMBL" id="TPD60689.1"/>
    </source>
</evidence>
<gene>
    <name evidence="1" type="ORF">FIV46_08150</name>
</gene>
<name>A0A501PJP7_9PROT</name>
<proteinExistence type="predicted"/>
<accession>A0A501PJP7</accession>
<comment type="caution">
    <text evidence="1">The sequence shown here is derived from an EMBL/GenBank/DDBJ whole genome shotgun (WGS) entry which is preliminary data.</text>
</comment>
<sequence>MAFVFERKMIIARPRLVALLIGSILTCSFQCHSWAQDENDKEAAGTTAMNDSSLQQDEFSGWQSISPGEMSQYSGGTETSFGDVGINLATNSSSLIGNSVDGNVETGKIQDLNLNDIGGINTLMFNTGNNVNFQSNMLINIFVK</sequence>
<protein>
    <submittedName>
        <fullName evidence="1">Uncharacterized protein</fullName>
    </submittedName>
</protein>
<keyword evidence="2" id="KW-1185">Reference proteome</keyword>
<dbReference type="OrthoDB" id="9897974at2"/>
<dbReference type="Proteomes" id="UP000319148">
    <property type="component" value="Unassembled WGS sequence"/>
</dbReference>
<dbReference type="EMBL" id="VFIY01000006">
    <property type="protein sequence ID" value="TPD60689.1"/>
    <property type="molecule type" value="Genomic_DNA"/>
</dbReference>
<reference evidence="2" key="1">
    <citation type="submission" date="2019-06" db="EMBL/GenBank/DDBJ databases">
        <title>The complete genome of Emcibacter congregatus ZYLT.</title>
        <authorList>
            <person name="Zhao Z."/>
        </authorList>
    </citation>
    <scope>NUCLEOTIDE SEQUENCE [LARGE SCALE GENOMIC DNA]</scope>
    <source>
        <strain evidence="2">MCCC 1A06723</strain>
    </source>
</reference>